<evidence type="ECO:0000259" key="1">
    <source>
        <dbReference type="Pfam" id="PF13723"/>
    </source>
</evidence>
<keyword evidence="3" id="KW-1185">Reference proteome</keyword>
<dbReference type="AlphaFoldDB" id="A0A1Y0I3S1"/>
<dbReference type="InterPro" id="IPR014030">
    <property type="entry name" value="Ketoacyl_synth_N"/>
</dbReference>
<dbReference type="Pfam" id="PF13723">
    <property type="entry name" value="Ketoacyl-synt_2"/>
    <property type="match status" value="1"/>
</dbReference>
<feature type="domain" description="Beta-ketoacyl synthase-like N-terminal" evidence="1">
    <location>
        <begin position="26"/>
        <end position="227"/>
    </location>
</feature>
<organism evidence="2 3">
    <name type="scientific">Oleiphilus messinensis</name>
    <dbReference type="NCBI Taxonomy" id="141451"/>
    <lineage>
        <taxon>Bacteria</taxon>
        <taxon>Pseudomonadati</taxon>
        <taxon>Pseudomonadota</taxon>
        <taxon>Gammaproteobacteria</taxon>
        <taxon>Oceanospirillales</taxon>
        <taxon>Oleiphilaceae</taxon>
        <taxon>Oleiphilus</taxon>
    </lineage>
</organism>
<gene>
    <name evidence="2" type="ORF">OLMES_1036</name>
</gene>
<reference evidence="2 3" key="1">
    <citation type="submission" date="2017-05" db="EMBL/GenBank/DDBJ databases">
        <title>Genomic insights into alkan degradation activity of Oleiphilus messinensis.</title>
        <authorList>
            <person name="Kozyavkin S.A."/>
            <person name="Slesarev A.I."/>
            <person name="Golyshin P.N."/>
            <person name="Korzhenkov A."/>
            <person name="Golyshina O.N."/>
            <person name="Toshchakov S.V."/>
        </authorList>
    </citation>
    <scope>NUCLEOTIDE SEQUENCE [LARGE SCALE GENOMIC DNA]</scope>
    <source>
        <strain evidence="2 3">ME102</strain>
    </source>
</reference>
<dbReference type="OrthoDB" id="9798676at2"/>
<dbReference type="EMBL" id="CP021425">
    <property type="protein sequence ID" value="ARU55122.1"/>
    <property type="molecule type" value="Genomic_DNA"/>
</dbReference>
<accession>A0A1Y0I3S1</accession>
<evidence type="ECO:0000313" key="2">
    <source>
        <dbReference type="EMBL" id="ARU55122.1"/>
    </source>
</evidence>
<dbReference type="Proteomes" id="UP000196027">
    <property type="component" value="Chromosome"/>
</dbReference>
<proteinExistence type="predicted"/>
<evidence type="ECO:0000313" key="3">
    <source>
        <dbReference type="Proteomes" id="UP000196027"/>
    </source>
</evidence>
<name>A0A1Y0I3S1_9GAMM</name>
<protein>
    <submittedName>
        <fullName evidence="2">3-oxoacyl-ACP synthase</fullName>
    </submittedName>
</protein>
<sequence>MDFCLSSWAVWPIEDHMDSAQSTSDSIPPSADLSWIPAMQRRRLSAFSKAALGVAHQCGINSDMETVFASRHGDLQRTVGLLTDVIHKTELSPTQFGLSVHNATAGLFGMILGNKKASASISAGECTLHYAITEAVARLHAKRLKSIGIIYTDFPVPEIYRPFTHEPRSEIALALTLTPEQGMPVSLLESNAKGASASECEASALRRFLESAEQQCEIVAGTRHWTWIRHATVTTTGADVRK</sequence>
<dbReference type="RefSeq" id="WP_157678143.1">
    <property type="nucleotide sequence ID" value="NZ_CP021425.1"/>
</dbReference>
<dbReference type="KEGG" id="ome:OLMES_1036"/>